<evidence type="ECO:0000313" key="2">
    <source>
        <dbReference type="Proteomes" id="UP000515679"/>
    </source>
</evidence>
<protein>
    <recommendedName>
        <fullName evidence="3">Phage-related protein</fullName>
    </recommendedName>
</protein>
<dbReference type="KEGG" id="cchl:FPL14_27350"/>
<keyword evidence="2" id="KW-1185">Reference proteome</keyword>
<dbReference type="Proteomes" id="UP000515679">
    <property type="component" value="Chromosome"/>
</dbReference>
<reference evidence="1 2" key="1">
    <citation type="submission" date="2019-07" db="EMBL/GenBank/DDBJ databases">
        <authorList>
            <person name="Kim J.K."/>
            <person name="Cheong H.-M."/>
            <person name="Choi Y."/>
            <person name="Hwang K.J."/>
            <person name="Lee S."/>
            <person name="Choi C."/>
        </authorList>
    </citation>
    <scope>NUCLEOTIDE SEQUENCE [LARGE SCALE GENOMIC DNA]</scope>
    <source>
        <strain evidence="1 2">KS 22</strain>
    </source>
</reference>
<dbReference type="AlphaFoldDB" id="A0A7G5C5I6"/>
<evidence type="ECO:0000313" key="1">
    <source>
        <dbReference type="EMBL" id="QMV44470.1"/>
    </source>
</evidence>
<dbReference type="RefSeq" id="WP_182300707.1">
    <property type="nucleotide sequence ID" value="NZ_CP041969.1"/>
</dbReference>
<name>A0A7G5C5I6_9BACL</name>
<proteinExistence type="predicted"/>
<evidence type="ECO:0008006" key="3">
    <source>
        <dbReference type="Google" id="ProtNLM"/>
    </source>
</evidence>
<accession>A0A7G5C5I6</accession>
<sequence length="803" mass="85297">MAGVTAAFAAVGVATGIGAAVKEAMLFEAALQQINRLMGSSAKEFQNWANESASAFSMSRSEAVRYGAVYANLLSTFSSGTADTMRKTQDLLKASAVIASSTGRDMGDVMERIRSGLLGNTEAIEDLGINVYVNLLESTKAFKEFANGKSWDQLDFNTQQTIRYFAILEQAATKYGLELAQNTTSRQAAFTAQLKDAQLALGQAFLPIYNAVLPALTRMAAALANAMRWVAAFSNALFGYKNETKSTEAQTAAVGGLGDAYEEAGKQAKKAQKSVAGFDQVNLVGGKSGDAGGGSGGSAGAGSSVGGAASAAINGGLIGATDEAASKADEMAKRFRGAIQDVVADFKRAAGLIKTALGPALQGAWNTIQPALTKWKDFFRTTFEQIVILGEPLKKWVITGLVPLWQQGIGVAGEVMARFLDSGVMQATSFRDAMVPIFSWFVTDGLPLLTEFTSGALDVFNQLHATTKAVFDDIWMGIITPALNMMSKIVVDVLNAIKGFWDTWGKRIVDSIKGYLQSVREIWDAFFNVYLKPFVTKILGTLSELWDKHLKGLVTEIGNFVGKLITAAADIFNKFIKPIMVFLIEKLGPTFTDIMTMIVDRIGSAVGGIVDFAKGIIKALGGVVEFIAGVFTGDWKRAWNGIKDFMGGIGDAIVGVFKGAVNMIIDTFNFMIRQLNKVKIEVPEANIPGIGKVGGGTIGINIPEIPKLAKGGLAYGPTLAMVGDNKGAAANPEVIAPLSELQAMINNSNDNRDVVSVLRQILRAVELSGPSDQATISKSDLARAALAGQNDLTRRAGRTLAIT</sequence>
<gene>
    <name evidence="1" type="ORF">FPL14_27350</name>
</gene>
<dbReference type="EMBL" id="CP041969">
    <property type="protein sequence ID" value="QMV44470.1"/>
    <property type="molecule type" value="Genomic_DNA"/>
</dbReference>
<organism evidence="1 2">
    <name type="scientific">Cohnella cholangitidis</name>
    <dbReference type="NCBI Taxonomy" id="2598458"/>
    <lineage>
        <taxon>Bacteria</taxon>
        <taxon>Bacillati</taxon>
        <taxon>Bacillota</taxon>
        <taxon>Bacilli</taxon>
        <taxon>Bacillales</taxon>
        <taxon>Paenibacillaceae</taxon>
        <taxon>Cohnella</taxon>
    </lineage>
</organism>